<proteinExistence type="predicted"/>
<sequence>MVLSQATRVAGPLLIAFGIDHALPSLRDGNPWQLVITGGGYLLAAVLTAWMTAG</sequence>
<dbReference type="Proteomes" id="UP000002007">
    <property type="component" value="Chromosome"/>
</dbReference>
<keyword evidence="1" id="KW-1133">Transmembrane helix</keyword>
<dbReference type="STRING" id="288705.RSal33209_2810"/>
<dbReference type="EMBL" id="CP000910">
    <property type="protein sequence ID" value="ABY24535.1"/>
    <property type="molecule type" value="Genomic_DNA"/>
</dbReference>
<dbReference type="HOGENOM" id="CLU_3047236_0_0_11"/>
<accession>A9WTL4</accession>
<keyword evidence="2" id="KW-0067">ATP-binding</keyword>
<evidence type="ECO:0000313" key="3">
    <source>
        <dbReference type="Proteomes" id="UP000002007"/>
    </source>
</evidence>
<keyword evidence="1" id="KW-0812">Transmembrane</keyword>
<dbReference type="AlphaFoldDB" id="A9WTL4"/>
<keyword evidence="3" id="KW-1185">Reference proteome</keyword>
<feature type="transmembrane region" description="Helical" evidence="1">
    <location>
        <begin position="32"/>
        <end position="53"/>
    </location>
</feature>
<dbReference type="eggNOG" id="COG1132">
    <property type="taxonomic scope" value="Bacteria"/>
</dbReference>
<dbReference type="GO" id="GO:0005524">
    <property type="term" value="F:ATP binding"/>
    <property type="evidence" value="ECO:0007669"/>
    <property type="project" value="UniProtKB-KW"/>
</dbReference>
<keyword evidence="2" id="KW-0547">Nucleotide-binding</keyword>
<reference evidence="3" key="1">
    <citation type="journal article" date="2008" name="J. Bacteriol.">
        <title>Genome sequence of the fish pathogen Renibacterium salmoninarum suggests reductive evolution away from an environmental Arthrobacter ancestor.</title>
        <authorList>
            <person name="Wiens G.D."/>
            <person name="Rockey D.D."/>
            <person name="Wu Z."/>
            <person name="Chang J."/>
            <person name="Levy R."/>
            <person name="Crane S."/>
            <person name="Chen D.S."/>
            <person name="Capri G.R."/>
            <person name="Burnett J.R."/>
            <person name="Sudheesh P.S."/>
            <person name="Schipma M.J."/>
            <person name="Burd H."/>
            <person name="Bhattacharyya A."/>
            <person name="Rhodes L.D."/>
            <person name="Kaul R."/>
            <person name="Strom M.S."/>
        </authorList>
    </citation>
    <scope>NUCLEOTIDE SEQUENCE [LARGE SCALE GENOMIC DNA]</scope>
    <source>
        <strain evidence="3">ATCC 33209 / DSM 20767 / JCM 11484 / NBRC 15589 / NCIMB 2235</strain>
    </source>
</reference>
<protein>
    <submittedName>
        <fullName evidence="2">ABC transporter, ATP-binding protein</fullName>
    </submittedName>
</protein>
<organism evidence="2 3">
    <name type="scientific">Renibacterium salmoninarum (strain ATCC 33209 / DSM 20767 / JCM 11484 / NBRC 15589 / NCIMB 2235)</name>
    <dbReference type="NCBI Taxonomy" id="288705"/>
    <lineage>
        <taxon>Bacteria</taxon>
        <taxon>Bacillati</taxon>
        <taxon>Actinomycetota</taxon>
        <taxon>Actinomycetes</taxon>
        <taxon>Micrococcales</taxon>
        <taxon>Micrococcaceae</taxon>
        <taxon>Renibacterium</taxon>
    </lineage>
</organism>
<evidence type="ECO:0000313" key="2">
    <source>
        <dbReference type="EMBL" id="ABY24535.1"/>
    </source>
</evidence>
<keyword evidence="1" id="KW-0472">Membrane</keyword>
<name>A9WTL4_RENSM</name>
<gene>
    <name evidence="2" type="ordered locus">RSal33209_2810</name>
</gene>
<evidence type="ECO:0000256" key="1">
    <source>
        <dbReference type="SAM" id="Phobius"/>
    </source>
</evidence>
<dbReference type="KEGG" id="rsa:RSal33209_2810"/>